<keyword evidence="3" id="KW-1185">Reference proteome</keyword>
<accession>A0A1X6N6J5</accession>
<protein>
    <submittedName>
        <fullName evidence="2">Uncharacterized protein</fullName>
    </submittedName>
</protein>
<evidence type="ECO:0000256" key="1">
    <source>
        <dbReference type="SAM" id="MobiDB-lite"/>
    </source>
</evidence>
<dbReference type="GeneID" id="36333640"/>
<proteinExistence type="predicted"/>
<dbReference type="EMBL" id="KZ110594">
    <property type="protein sequence ID" value="OSX64086.1"/>
    <property type="molecule type" value="Genomic_DNA"/>
</dbReference>
<dbReference type="RefSeq" id="XP_024340880.1">
    <property type="nucleotide sequence ID" value="XM_024488691.1"/>
</dbReference>
<dbReference type="STRING" id="670580.A0A1X6N6J5"/>
<dbReference type="AlphaFoldDB" id="A0A1X6N6J5"/>
<gene>
    <name evidence="2" type="ORF">POSPLADRAFT_1179694</name>
</gene>
<organism evidence="2 3">
    <name type="scientific">Postia placenta MAD-698-R-SB12</name>
    <dbReference type="NCBI Taxonomy" id="670580"/>
    <lineage>
        <taxon>Eukaryota</taxon>
        <taxon>Fungi</taxon>
        <taxon>Dikarya</taxon>
        <taxon>Basidiomycota</taxon>
        <taxon>Agaricomycotina</taxon>
        <taxon>Agaricomycetes</taxon>
        <taxon>Polyporales</taxon>
        <taxon>Adustoporiaceae</taxon>
        <taxon>Rhodonia</taxon>
    </lineage>
</organism>
<dbReference type="OrthoDB" id="2796832at2759"/>
<feature type="region of interest" description="Disordered" evidence="1">
    <location>
        <begin position="54"/>
        <end position="139"/>
    </location>
</feature>
<reference evidence="2 3" key="1">
    <citation type="submission" date="2017-04" db="EMBL/GenBank/DDBJ databases">
        <title>Genome Sequence of the Model Brown-Rot Fungus Postia placenta SB12.</title>
        <authorList>
            <consortium name="DOE Joint Genome Institute"/>
            <person name="Gaskell J."/>
            <person name="Kersten P."/>
            <person name="Larrondo L.F."/>
            <person name="Canessa P."/>
            <person name="Martinez D."/>
            <person name="Hibbett D."/>
            <person name="Schmoll M."/>
            <person name="Kubicek C.P."/>
            <person name="Martinez A.T."/>
            <person name="Yadav J."/>
            <person name="Master E."/>
            <person name="Magnuson J.K."/>
            <person name="James T."/>
            <person name="Yaver D."/>
            <person name="Berka R."/>
            <person name="Labutti K."/>
            <person name="Lipzen A."/>
            <person name="Aerts A."/>
            <person name="Barry K."/>
            <person name="Henrissat B."/>
            <person name="Blanchette R."/>
            <person name="Grigoriev I."/>
            <person name="Cullen D."/>
        </authorList>
    </citation>
    <scope>NUCLEOTIDE SEQUENCE [LARGE SCALE GENOMIC DNA]</scope>
    <source>
        <strain evidence="2 3">MAD-698-R-SB12</strain>
    </source>
</reference>
<evidence type="ECO:0000313" key="2">
    <source>
        <dbReference type="EMBL" id="OSX64086.1"/>
    </source>
</evidence>
<feature type="region of interest" description="Disordered" evidence="1">
    <location>
        <begin position="1"/>
        <end position="24"/>
    </location>
</feature>
<sequence length="139" mass="15394">MNHHAPPGYYVPHTPPSNGVPPVPTVMELERHYFELAEQRRRLEEILERTDRMMAGVKRGMDEMRAGQQQPPQPPTPQLASALAQAPSSPQAKPKSPQQQPRSSPKQVSAAAVPLNRSERNGTKDSIWPVAPPETPGRE</sequence>
<evidence type="ECO:0000313" key="3">
    <source>
        <dbReference type="Proteomes" id="UP000194127"/>
    </source>
</evidence>
<dbReference type="Proteomes" id="UP000194127">
    <property type="component" value="Unassembled WGS sequence"/>
</dbReference>
<feature type="compositionally biased region" description="Low complexity" evidence="1">
    <location>
        <begin position="78"/>
        <end position="107"/>
    </location>
</feature>
<feature type="compositionally biased region" description="Pro residues" evidence="1">
    <location>
        <begin position="13"/>
        <end position="24"/>
    </location>
</feature>
<feature type="compositionally biased region" description="Pro residues" evidence="1">
    <location>
        <begin position="130"/>
        <end position="139"/>
    </location>
</feature>
<name>A0A1X6N6J5_9APHY</name>